<protein>
    <submittedName>
        <fullName evidence="2">Uncharacterized protein</fullName>
    </submittedName>
</protein>
<gene>
    <name evidence="2" type="ORF">GSBLH_T00006708001</name>
</gene>
<evidence type="ECO:0000256" key="1">
    <source>
        <dbReference type="SAM" id="MobiDB-lite"/>
    </source>
</evidence>
<dbReference type="Pfam" id="PF23195">
    <property type="entry name" value="UBQLN1"/>
    <property type="match status" value="1"/>
</dbReference>
<evidence type="ECO:0000313" key="2">
    <source>
        <dbReference type="EMBL" id="CBK23978.2"/>
    </source>
</evidence>
<dbReference type="Proteomes" id="UP000008312">
    <property type="component" value="Unassembled WGS sequence"/>
</dbReference>
<reference evidence="2" key="1">
    <citation type="submission" date="2010-02" db="EMBL/GenBank/DDBJ databases">
        <title>Sequencing and annotation of the Blastocystis hominis genome.</title>
        <authorList>
            <person name="Wincker P."/>
        </authorList>
    </citation>
    <scope>NUCLEOTIDE SEQUENCE</scope>
    <source>
        <strain evidence="2">Singapore isolate B</strain>
    </source>
</reference>
<dbReference type="RefSeq" id="XP_012898026.1">
    <property type="nucleotide sequence ID" value="XM_013042572.1"/>
</dbReference>
<feature type="compositionally biased region" description="Polar residues" evidence="1">
    <location>
        <begin position="102"/>
        <end position="112"/>
    </location>
</feature>
<proteinExistence type="predicted"/>
<accession>D8M7D9</accession>
<dbReference type="InParanoid" id="D8M7D9"/>
<dbReference type="AlphaFoldDB" id="D8M7D9"/>
<dbReference type="OrthoDB" id="9450922at2759"/>
<sequence length="151" mass="17171">MKEVICTPLFQDIMSDLSIVRQLLLSNKLIVELVDSNPELLDFLNDDSHLQDLINVLSNTENYPDLAHLRRMVVQKIEQVLGNRLQFTPVKEELNAPAADSSVESTAPNPFNQAEKGERRCREDHITLLCQIIAHRPDIVKTVSEYVCCET</sequence>
<dbReference type="EMBL" id="FN668672">
    <property type="protein sequence ID" value="CBK23978.2"/>
    <property type="molecule type" value="Genomic_DNA"/>
</dbReference>
<keyword evidence="3" id="KW-1185">Reference proteome</keyword>
<feature type="region of interest" description="Disordered" evidence="1">
    <location>
        <begin position="96"/>
        <end position="117"/>
    </location>
</feature>
<organism evidence="2">
    <name type="scientific">Blastocystis hominis</name>
    <dbReference type="NCBI Taxonomy" id="12968"/>
    <lineage>
        <taxon>Eukaryota</taxon>
        <taxon>Sar</taxon>
        <taxon>Stramenopiles</taxon>
        <taxon>Bigyra</taxon>
        <taxon>Opalozoa</taxon>
        <taxon>Opalinata</taxon>
        <taxon>Blastocystidae</taxon>
        <taxon>Blastocystis</taxon>
    </lineage>
</organism>
<dbReference type="GeneID" id="24922832"/>
<name>D8M7D9_BLAHO</name>
<evidence type="ECO:0000313" key="3">
    <source>
        <dbReference type="Proteomes" id="UP000008312"/>
    </source>
</evidence>